<sequence>MGGGGILWKIVALSVAKKLSVLAIARLYGFPRLYRRMMEVNRRLVHDKSSQDWVRDKTQAFFRFPRHFSAFIRNLRGGRTEYSMGFAGVPLLATNPELIKMSDALEVDVPVAEVESMKTKTS</sequence>
<reference evidence="1" key="1">
    <citation type="submission" date="2021-01" db="EMBL/GenBank/DDBJ databases">
        <authorList>
            <person name="Corre E."/>
            <person name="Pelletier E."/>
            <person name="Niang G."/>
            <person name="Scheremetjew M."/>
            <person name="Finn R."/>
            <person name="Kale V."/>
            <person name="Holt S."/>
            <person name="Cochrane G."/>
            <person name="Meng A."/>
            <person name="Brown T."/>
            <person name="Cohen L."/>
        </authorList>
    </citation>
    <scope>NUCLEOTIDE SEQUENCE</scope>
    <source>
        <strain evidence="1">CCMP 769</strain>
    </source>
</reference>
<dbReference type="AlphaFoldDB" id="A0A7S3EBL7"/>
<protein>
    <submittedName>
        <fullName evidence="1">Uncharacterized protein</fullName>
    </submittedName>
</protein>
<dbReference type="EMBL" id="HBHW01014731">
    <property type="protein sequence ID" value="CAE0043432.1"/>
    <property type="molecule type" value="Transcribed_RNA"/>
</dbReference>
<name>A0A7S3EBL7_9RHOD</name>
<evidence type="ECO:0000313" key="1">
    <source>
        <dbReference type="EMBL" id="CAE0043432.1"/>
    </source>
</evidence>
<organism evidence="1">
    <name type="scientific">Rhodosorus marinus</name>
    <dbReference type="NCBI Taxonomy" id="101924"/>
    <lineage>
        <taxon>Eukaryota</taxon>
        <taxon>Rhodophyta</taxon>
        <taxon>Stylonematophyceae</taxon>
        <taxon>Stylonematales</taxon>
        <taxon>Stylonemataceae</taxon>
        <taxon>Rhodosorus</taxon>
    </lineage>
</organism>
<gene>
    <name evidence="1" type="ORF">RMAR00112_LOCUS11405</name>
</gene>
<accession>A0A7S3EBL7</accession>
<proteinExistence type="predicted"/>